<feature type="compositionally biased region" description="Polar residues" evidence="5">
    <location>
        <begin position="390"/>
        <end position="413"/>
    </location>
</feature>
<evidence type="ECO:0000256" key="5">
    <source>
        <dbReference type="SAM" id="MobiDB-lite"/>
    </source>
</evidence>
<dbReference type="Pfam" id="PF01657">
    <property type="entry name" value="Stress-antifung"/>
    <property type="match status" value="2"/>
</dbReference>
<keyword evidence="6" id="KW-0812">Transmembrane</keyword>
<evidence type="ECO:0000256" key="6">
    <source>
        <dbReference type="SAM" id="Phobius"/>
    </source>
</evidence>
<reference evidence="9" key="1">
    <citation type="submission" date="2021-01" db="EMBL/GenBank/DDBJ databases">
        <authorList>
            <person name="Bezrukov I."/>
        </authorList>
    </citation>
    <scope>NUCLEOTIDE SEQUENCE</scope>
</reference>
<evidence type="ECO:0000259" key="8">
    <source>
        <dbReference type="PROSITE" id="PS51473"/>
    </source>
</evidence>
<keyword evidence="6" id="KW-0472">Membrane</keyword>
<sequence length="413" mass="45874">MSSFFSFIFLLLFSFLTSFTASAQRPNFLYHVCRNTTTYSRNSTYYTNLRTVLSSLSSHNASYSTGFKNATVGQAPNRVTGLFLCRGDLSPEVCRSCVAFSVNQTLTMCPEEKEAVLYYDECMLRYSHQNILSTVIYDGGYILLNANNISVNQADQFGDLVSSTLNQAAFEAANSSRKFYMTKANWTLLQSLYVLVQCTPDLRRQDCLSCLQYSINGMVPFNKIGGRLLYPNCNSRYELTVFYNETAVSTQPQQQAPPPLLPPPASTSPVSSPPRPGKGGNSNVLVVAIVVPIIVVVLLFIAGYCFLAKRKKTTSDTAPAFDAILENWAELLRFMDVCTQTLQSKEDPVERPTMPAIFMMLTSNTVTLPVPREPGYFVPSRPEKDPLDLDQSTTSKSFTGSVDDSSITDLHPR</sequence>
<evidence type="ECO:0000256" key="1">
    <source>
        <dbReference type="ARBA" id="ARBA00022729"/>
    </source>
</evidence>
<feature type="transmembrane region" description="Helical" evidence="6">
    <location>
        <begin position="284"/>
        <end position="307"/>
    </location>
</feature>
<feature type="signal peptide" evidence="7">
    <location>
        <begin position="1"/>
        <end position="23"/>
    </location>
</feature>
<name>A0A8S2B1L5_ARAAE</name>
<proteinExistence type="predicted"/>
<dbReference type="CDD" id="cd23509">
    <property type="entry name" value="Gnk2-like"/>
    <property type="match status" value="2"/>
</dbReference>
<protein>
    <recommendedName>
        <fullName evidence="8">Gnk2-homologous domain-containing protein</fullName>
    </recommendedName>
</protein>
<dbReference type="Proteomes" id="UP000682877">
    <property type="component" value="Chromosome 7"/>
</dbReference>
<evidence type="ECO:0000256" key="7">
    <source>
        <dbReference type="SAM" id="SignalP"/>
    </source>
</evidence>
<feature type="chain" id="PRO_5035926987" description="Gnk2-homologous domain-containing protein" evidence="7">
    <location>
        <begin position="24"/>
        <end position="413"/>
    </location>
</feature>
<keyword evidence="2" id="KW-0677">Repeat</keyword>
<feature type="domain" description="Gnk2-homologous" evidence="8">
    <location>
        <begin position="137"/>
        <end position="242"/>
    </location>
</feature>
<evidence type="ECO:0000256" key="3">
    <source>
        <dbReference type="ARBA" id="ARBA00047558"/>
    </source>
</evidence>
<feature type="compositionally biased region" description="Pro residues" evidence="5">
    <location>
        <begin position="255"/>
        <end position="276"/>
    </location>
</feature>
<dbReference type="InterPro" id="IPR002902">
    <property type="entry name" value="GNK2"/>
</dbReference>
<organism evidence="9 10">
    <name type="scientific">Arabidopsis arenosa</name>
    <name type="common">Sand rock-cress</name>
    <name type="synonym">Cardaminopsis arenosa</name>
    <dbReference type="NCBI Taxonomy" id="38785"/>
    <lineage>
        <taxon>Eukaryota</taxon>
        <taxon>Viridiplantae</taxon>
        <taxon>Streptophyta</taxon>
        <taxon>Embryophyta</taxon>
        <taxon>Tracheophyta</taxon>
        <taxon>Spermatophyta</taxon>
        <taxon>Magnoliopsida</taxon>
        <taxon>eudicotyledons</taxon>
        <taxon>Gunneridae</taxon>
        <taxon>Pentapetalae</taxon>
        <taxon>rosids</taxon>
        <taxon>malvids</taxon>
        <taxon>Brassicales</taxon>
        <taxon>Brassicaceae</taxon>
        <taxon>Camelineae</taxon>
        <taxon>Arabidopsis</taxon>
    </lineage>
</organism>
<dbReference type="PROSITE" id="PS51473">
    <property type="entry name" value="GNK2"/>
    <property type="match status" value="2"/>
</dbReference>
<dbReference type="FunFam" id="3.30.430.20:FF:000013">
    <property type="entry name" value="Cysteine-rich RLK (RECEPTOR-like protein kinase) 23"/>
    <property type="match status" value="1"/>
</dbReference>
<comment type="catalytic activity">
    <reaction evidence="4">
        <text>L-threonyl-[protein] + ATP = O-phospho-L-threonyl-[protein] + ADP + H(+)</text>
        <dbReference type="Rhea" id="RHEA:46608"/>
        <dbReference type="Rhea" id="RHEA-COMP:11060"/>
        <dbReference type="Rhea" id="RHEA-COMP:11605"/>
        <dbReference type="ChEBI" id="CHEBI:15378"/>
        <dbReference type="ChEBI" id="CHEBI:30013"/>
        <dbReference type="ChEBI" id="CHEBI:30616"/>
        <dbReference type="ChEBI" id="CHEBI:61977"/>
        <dbReference type="ChEBI" id="CHEBI:456216"/>
    </reaction>
</comment>
<dbReference type="FunFam" id="3.30.430.20:FF:000002">
    <property type="entry name" value="Cysteine-rich receptor-like protein kinase 10"/>
    <property type="match status" value="1"/>
</dbReference>
<keyword evidence="1 7" id="KW-0732">Signal</keyword>
<evidence type="ECO:0000256" key="2">
    <source>
        <dbReference type="ARBA" id="ARBA00022737"/>
    </source>
</evidence>
<dbReference type="InterPro" id="IPR054603">
    <property type="entry name" value="CR_prot_dom_plant"/>
</dbReference>
<evidence type="ECO:0000313" key="9">
    <source>
        <dbReference type="EMBL" id="CAE6181274.1"/>
    </source>
</evidence>
<feature type="region of interest" description="Disordered" evidence="5">
    <location>
        <begin position="252"/>
        <end position="277"/>
    </location>
</feature>
<dbReference type="EMBL" id="LR999457">
    <property type="protein sequence ID" value="CAE6181274.1"/>
    <property type="molecule type" value="Genomic_DNA"/>
</dbReference>
<evidence type="ECO:0000256" key="4">
    <source>
        <dbReference type="ARBA" id="ARBA00047951"/>
    </source>
</evidence>
<accession>A0A8S2B1L5</accession>
<comment type="catalytic activity">
    <reaction evidence="3">
        <text>L-seryl-[protein] + ATP = O-phospho-L-seryl-[protein] + ADP + H(+)</text>
        <dbReference type="Rhea" id="RHEA:17989"/>
        <dbReference type="Rhea" id="RHEA-COMP:9863"/>
        <dbReference type="Rhea" id="RHEA-COMP:11604"/>
        <dbReference type="ChEBI" id="CHEBI:15378"/>
        <dbReference type="ChEBI" id="CHEBI:29999"/>
        <dbReference type="ChEBI" id="CHEBI:30616"/>
        <dbReference type="ChEBI" id="CHEBI:83421"/>
        <dbReference type="ChEBI" id="CHEBI:456216"/>
    </reaction>
</comment>
<feature type="region of interest" description="Disordered" evidence="5">
    <location>
        <begin position="373"/>
        <end position="413"/>
    </location>
</feature>
<dbReference type="PANTHER" id="PTHR32099:SF42">
    <property type="entry name" value="CYSTEINE-RICH RECEPTOR-LIKE PROTEIN KINASE 9-RELATED"/>
    <property type="match status" value="1"/>
</dbReference>
<dbReference type="Pfam" id="PF22812">
    <property type="entry name" value="CR_prot_dom_plant"/>
    <property type="match status" value="1"/>
</dbReference>
<feature type="domain" description="Gnk2-homologous" evidence="8">
    <location>
        <begin position="27"/>
        <end position="131"/>
    </location>
</feature>
<dbReference type="PANTHER" id="PTHR32099">
    <property type="entry name" value="CYSTEINE-RICH REPEAT SECRETORY PROTEIN"/>
    <property type="match status" value="1"/>
</dbReference>
<keyword evidence="6" id="KW-1133">Transmembrane helix</keyword>
<dbReference type="InterPro" id="IPR038408">
    <property type="entry name" value="GNK2_sf"/>
</dbReference>
<keyword evidence="10" id="KW-1185">Reference proteome</keyword>
<dbReference type="AlphaFoldDB" id="A0A8S2B1L5"/>
<dbReference type="Gene3D" id="3.30.430.20">
    <property type="entry name" value="Gnk2 domain, C-X8-C-X2-C motif"/>
    <property type="match status" value="2"/>
</dbReference>
<gene>
    <name evidence="9" type="ORF">AARE701A_LOCUS18685</name>
</gene>
<evidence type="ECO:0000313" key="10">
    <source>
        <dbReference type="Proteomes" id="UP000682877"/>
    </source>
</evidence>